<dbReference type="SUPFAM" id="SSF47384">
    <property type="entry name" value="Homodimeric domain of signal transducing histidine kinase"/>
    <property type="match status" value="1"/>
</dbReference>
<dbReference type="InterPro" id="IPR001789">
    <property type="entry name" value="Sig_transdc_resp-reg_receiver"/>
</dbReference>
<dbReference type="InterPro" id="IPR036890">
    <property type="entry name" value="HATPase_C_sf"/>
</dbReference>
<organism evidence="9 10">
    <name type="scientific">Pedobacter puniceum</name>
    <dbReference type="NCBI Taxonomy" id="2666136"/>
    <lineage>
        <taxon>Bacteria</taxon>
        <taxon>Pseudomonadati</taxon>
        <taxon>Bacteroidota</taxon>
        <taxon>Sphingobacteriia</taxon>
        <taxon>Sphingobacteriales</taxon>
        <taxon>Sphingobacteriaceae</taxon>
        <taxon>Pedobacter</taxon>
    </lineage>
</organism>
<evidence type="ECO:0000313" key="9">
    <source>
        <dbReference type="EMBL" id="MRX48709.1"/>
    </source>
</evidence>
<dbReference type="PRINTS" id="PR00344">
    <property type="entry name" value="BCTRLSENSOR"/>
</dbReference>
<feature type="domain" description="Histidine kinase" evidence="7">
    <location>
        <begin position="223"/>
        <end position="445"/>
    </location>
</feature>
<dbReference type="InterPro" id="IPR011006">
    <property type="entry name" value="CheY-like_superfamily"/>
</dbReference>
<dbReference type="AlphaFoldDB" id="A0A7K0FRS4"/>
<dbReference type="Gene3D" id="3.30.565.10">
    <property type="entry name" value="Histidine kinase-like ATPase, C-terminal domain"/>
    <property type="match status" value="1"/>
</dbReference>
<keyword evidence="3 5" id="KW-0597">Phosphoprotein</keyword>
<dbReference type="InterPro" id="IPR036097">
    <property type="entry name" value="HisK_dim/P_sf"/>
</dbReference>
<dbReference type="SMART" id="SM00387">
    <property type="entry name" value="HATPase_c"/>
    <property type="match status" value="1"/>
</dbReference>
<dbReference type="CDD" id="cd16922">
    <property type="entry name" value="HATPase_EvgS-ArcB-TorS-like"/>
    <property type="match status" value="1"/>
</dbReference>
<keyword evidence="6" id="KW-0812">Transmembrane</keyword>
<dbReference type="SMART" id="SM00388">
    <property type="entry name" value="HisKA"/>
    <property type="match status" value="1"/>
</dbReference>
<dbReference type="PANTHER" id="PTHR45339:SF1">
    <property type="entry name" value="HYBRID SIGNAL TRANSDUCTION HISTIDINE KINASE J"/>
    <property type="match status" value="1"/>
</dbReference>
<keyword evidence="10" id="KW-1185">Reference proteome</keyword>
<dbReference type="Proteomes" id="UP000462931">
    <property type="component" value="Unassembled WGS sequence"/>
</dbReference>
<evidence type="ECO:0000256" key="3">
    <source>
        <dbReference type="ARBA" id="ARBA00022553"/>
    </source>
</evidence>
<proteinExistence type="predicted"/>
<dbReference type="InterPro" id="IPR003661">
    <property type="entry name" value="HisK_dim/P_dom"/>
</dbReference>
<comment type="caution">
    <text evidence="9">The sequence shown here is derived from an EMBL/GenBank/DDBJ whole genome shotgun (WGS) entry which is preliminary data.</text>
</comment>
<dbReference type="EC" id="2.7.13.3" evidence="2"/>
<evidence type="ECO:0000313" key="10">
    <source>
        <dbReference type="Proteomes" id="UP000462931"/>
    </source>
</evidence>
<accession>A0A7K0FRS4</accession>
<evidence type="ECO:0000256" key="6">
    <source>
        <dbReference type="SAM" id="Phobius"/>
    </source>
</evidence>
<evidence type="ECO:0000256" key="5">
    <source>
        <dbReference type="PROSITE-ProRule" id="PRU00169"/>
    </source>
</evidence>
<dbReference type="GO" id="GO:0000155">
    <property type="term" value="F:phosphorelay sensor kinase activity"/>
    <property type="evidence" value="ECO:0007669"/>
    <property type="project" value="InterPro"/>
</dbReference>
<dbReference type="CDD" id="cd17546">
    <property type="entry name" value="REC_hyHK_CKI1_RcsC-like"/>
    <property type="match status" value="1"/>
</dbReference>
<dbReference type="SUPFAM" id="SSF52172">
    <property type="entry name" value="CheY-like"/>
    <property type="match status" value="1"/>
</dbReference>
<feature type="transmembrane region" description="Helical" evidence="6">
    <location>
        <begin position="165"/>
        <end position="185"/>
    </location>
</feature>
<feature type="transmembrane region" description="Helical" evidence="6">
    <location>
        <begin position="123"/>
        <end position="144"/>
    </location>
</feature>
<feature type="transmembrane region" description="Helical" evidence="6">
    <location>
        <begin position="57"/>
        <end position="75"/>
    </location>
</feature>
<protein>
    <recommendedName>
        <fullName evidence="2">histidine kinase</fullName>
        <ecNumber evidence="2">2.7.13.3</ecNumber>
    </recommendedName>
</protein>
<dbReference type="EMBL" id="WKJI01000007">
    <property type="protein sequence ID" value="MRX48709.1"/>
    <property type="molecule type" value="Genomic_DNA"/>
</dbReference>
<evidence type="ECO:0000259" key="7">
    <source>
        <dbReference type="PROSITE" id="PS50109"/>
    </source>
</evidence>
<dbReference type="InterPro" id="IPR004358">
    <property type="entry name" value="Sig_transdc_His_kin-like_C"/>
</dbReference>
<feature type="transmembrane region" description="Helical" evidence="6">
    <location>
        <begin position="29"/>
        <end position="51"/>
    </location>
</feature>
<reference evidence="9 10" key="1">
    <citation type="submission" date="2019-11" db="EMBL/GenBank/DDBJ databases">
        <authorList>
            <person name="Cheng Q."/>
            <person name="Yang Z."/>
        </authorList>
    </citation>
    <scope>NUCLEOTIDE SEQUENCE [LARGE SCALE GENOMIC DNA]</scope>
    <source>
        <strain evidence="9 10">HX-22-1</strain>
    </source>
</reference>
<dbReference type="Pfam" id="PF00072">
    <property type="entry name" value="Response_reg"/>
    <property type="match status" value="1"/>
</dbReference>
<dbReference type="PROSITE" id="PS50110">
    <property type="entry name" value="RESPONSE_REGULATORY"/>
    <property type="match status" value="1"/>
</dbReference>
<dbReference type="Gene3D" id="1.10.287.130">
    <property type="match status" value="1"/>
</dbReference>
<keyword evidence="6" id="KW-0472">Membrane</keyword>
<dbReference type="FunFam" id="3.30.565.10:FF:000010">
    <property type="entry name" value="Sensor histidine kinase RcsC"/>
    <property type="match status" value="1"/>
</dbReference>
<dbReference type="InterPro" id="IPR003594">
    <property type="entry name" value="HATPase_dom"/>
</dbReference>
<dbReference type="CDD" id="cd00082">
    <property type="entry name" value="HisKA"/>
    <property type="match status" value="1"/>
</dbReference>
<evidence type="ECO:0000256" key="1">
    <source>
        <dbReference type="ARBA" id="ARBA00000085"/>
    </source>
</evidence>
<keyword evidence="4" id="KW-0902">Two-component regulatory system</keyword>
<feature type="modified residue" description="4-aspartylphosphate" evidence="5">
    <location>
        <position position="516"/>
    </location>
</feature>
<name>A0A7K0FRS4_9SPHI</name>
<sequence>MNNLSILNLSLNKLLSTESDSLERAKIKILFSLLVLALVKVIVVASTAWYFQQGFQLNRAVFFGSIYVIILKLMLSRKISFSKTSHFMILIGLIIIWSNIFMVNRDFNLVAIQFAFMLIMSSFYLIGSRFAIIASLLACLPVMLDLMFDIKGFIIKQTAVPLASPGYEILVALNFLTVIVAHYFFNQAFSANIATQIELNKKLEIAVQEANQAAQSKSDFLSAMSHELRTPLNAVIGITDLFLSNPKSNDKEENLNILKFSSMSLQALINDILDFNKLSSNKLSLDIQKVNLFELVSNLCSTMKLQFEEKNINLVVVIDEQLQNLNVLSDSTRITQILYNLVGNALKFTAQGSVKVSLKVISKDKEQINVEFSVEDTGIGISKEQQQIVFEPFMQATANIARNYGGTGLGLAIVRNLLNLFDSDIHLESAPNQGSKFYFNLNLWTNESFDDIDLEPDTTFQDLSEIKILVAEDHPMNRLLLKKVLNNWNNKPTFAENGREVLEKLKEENFDIVLMDLYMPVLDGYAATKHIRAMDDKTKAQLPILAFTASVSEHLYSDIKEAGMNDYLCKPFKPLELYQKLLGLV</sequence>
<feature type="domain" description="Response regulatory" evidence="8">
    <location>
        <begin position="467"/>
        <end position="585"/>
    </location>
</feature>
<evidence type="ECO:0000259" key="8">
    <source>
        <dbReference type="PROSITE" id="PS50110"/>
    </source>
</evidence>
<dbReference type="PROSITE" id="PS50109">
    <property type="entry name" value="HIS_KIN"/>
    <property type="match status" value="1"/>
</dbReference>
<dbReference type="InterPro" id="IPR005467">
    <property type="entry name" value="His_kinase_dom"/>
</dbReference>
<keyword evidence="6" id="KW-1133">Transmembrane helix</keyword>
<comment type="catalytic activity">
    <reaction evidence="1">
        <text>ATP + protein L-histidine = ADP + protein N-phospho-L-histidine.</text>
        <dbReference type="EC" id="2.7.13.3"/>
    </reaction>
</comment>
<feature type="transmembrane region" description="Helical" evidence="6">
    <location>
        <begin position="87"/>
        <end position="103"/>
    </location>
</feature>
<evidence type="ECO:0000256" key="2">
    <source>
        <dbReference type="ARBA" id="ARBA00012438"/>
    </source>
</evidence>
<gene>
    <name evidence="9" type="ORF">GJJ64_16055</name>
</gene>
<dbReference type="Pfam" id="PF02518">
    <property type="entry name" value="HATPase_c"/>
    <property type="match status" value="1"/>
</dbReference>
<dbReference type="Pfam" id="PF00512">
    <property type="entry name" value="HisKA"/>
    <property type="match status" value="1"/>
</dbReference>
<dbReference type="PANTHER" id="PTHR45339">
    <property type="entry name" value="HYBRID SIGNAL TRANSDUCTION HISTIDINE KINASE J"/>
    <property type="match status" value="1"/>
</dbReference>
<dbReference type="Gene3D" id="3.40.50.2300">
    <property type="match status" value="1"/>
</dbReference>
<dbReference type="SMART" id="SM00448">
    <property type="entry name" value="REC"/>
    <property type="match status" value="1"/>
</dbReference>
<dbReference type="SUPFAM" id="SSF55874">
    <property type="entry name" value="ATPase domain of HSP90 chaperone/DNA topoisomerase II/histidine kinase"/>
    <property type="match status" value="1"/>
</dbReference>
<evidence type="ECO:0000256" key="4">
    <source>
        <dbReference type="ARBA" id="ARBA00023012"/>
    </source>
</evidence>